<dbReference type="InterPro" id="IPR015927">
    <property type="entry name" value="Peptidase_S24_S26A/B/C"/>
</dbReference>
<keyword evidence="2" id="KW-0238">DNA-binding</keyword>
<dbReference type="PANTHER" id="PTHR40661">
    <property type="match status" value="1"/>
</dbReference>
<accession>A0ABY8SW32</accession>
<protein>
    <submittedName>
        <fullName evidence="5">S24 family peptidase</fullName>
    </submittedName>
</protein>
<gene>
    <name evidence="5" type="ORF">QMY55_08430</name>
</gene>
<evidence type="ECO:0000313" key="5">
    <source>
        <dbReference type="EMBL" id="WHS67128.1"/>
    </source>
</evidence>
<dbReference type="InterPro" id="IPR001387">
    <property type="entry name" value="Cro/C1-type_HTH"/>
</dbReference>
<dbReference type="EMBL" id="CP125947">
    <property type="protein sequence ID" value="WHS67128.1"/>
    <property type="molecule type" value="Genomic_DNA"/>
</dbReference>
<dbReference type="Gene3D" id="2.10.109.10">
    <property type="entry name" value="Umud Fragment, subunit A"/>
    <property type="match status" value="1"/>
</dbReference>
<dbReference type="PANTHER" id="PTHR40661:SF3">
    <property type="entry name" value="FELS-1 PROPHAGE TRANSCRIPTIONAL REGULATOR"/>
    <property type="match status" value="1"/>
</dbReference>
<dbReference type="Proteomes" id="UP001240697">
    <property type="component" value="Chromosome"/>
</dbReference>
<evidence type="ECO:0000256" key="1">
    <source>
        <dbReference type="ARBA" id="ARBA00023015"/>
    </source>
</evidence>
<evidence type="ECO:0000256" key="2">
    <source>
        <dbReference type="ARBA" id="ARBA00023125"/>
    </source>
</evidence>
<evidence type="ECO:0000256" key="3">
    <source>
        <dbReference type="ARBA" id="ARBA00023163"/>
    </source>
</evidence>
<dbReference type="InterPro" id="IPR036286">
    <property type="entry name" value="LexA/Signal_pep-like_sf"/>
</dbReference>
<keyword evidence="1" id="KW-0805">Transcription regulation</keyword>
<dbReference type="RefSeq" id="WP_283488175.1">
    <property type="nucleotide sequence ID" value="NZ_CP125947.1"/>
</dbReference>
<keyword evidence="6" id="KW-1185">Reference proteome</keyword>
<dbReference type="Gene3D" id="1.10.260.40">
    <property type="entry name" value="lambda repressor-like DNA-binding domains"/>
    <property type="match status" value="1"/>
</dbReference>
<dbReference type="CDD" id="cd00093">
    <property type="entry name" value="HTH_XRE"/>
    <property type="match status" value="1"/>
</dbReference>
<dbReference type="CDD" id="cd06529">
    <property type="entry name" value="S24_LexA-like"/>
    <property type="match status" value="1"/>
</dbReference>
<reference evidence="5 6" key="1">
    <citation type="submission" date="2023-05" db="EMBL/GenBank/DDBJ databases">
        <authorList>
            <person name="Yin Y."/>
            <person name="Lu Z."/>
        </authorList>
    </citation>
    <scope>NUCLEOTIDE SEQUENCE [LARGE SCALE GENOMIC DNA]</scope>
    <source>
        <strain evidence="5 6">ZM22</strain>
    </source>
</reference>
<keyword evidence="3" id="KW-0804">Transcription</keyword>
<dbReference type="SUPFAM" id="SSF51306">
    <property type="entry name" value="LexA/Signal peptidase"/>
    <property type="match status" value="1"/>
</dbReference>
<dbReference type="Pfam" id="PF00717">
    <property type="entry name" value="Peptidase_S24"/>
    <property type="match status" value="1"/>
</dbReference>
<sequence length="237" mass="26704">MKFGERLEAAMREMGWGPSEVAEQSGVAMPTISAIVRRASDRTNFKEDLIKAFPKEMISHAWLRDEKGSMKSDAGGGGIIALHAEDDLPEGYIRIPEYKVHFSAGPGQVVVSYELEECSEPATYRLSWLQQERLNPDKLKRFKVKNGSMEPFLFHGDSVLVNEAENTLDQVLDGKVYAIRYGNELRIKRLFYRRISGEVVLRSDNPAYKDEEVMASQFNEQISIIGRVRDKSGTGGL</sequence>
<dbReference type="InterPro" id="IPR010982">
    <property type="entry name" value="Lambda_DNA-bd_dom_sf"/>
</dbReference>
<dbReference type="InterPro" id="IPR039418">
    <property type="entry name" value="LexA-like"/>
</dbReference>
<evidence type="ECO:0000259" key="4">
    <source>
        <dbReference type="Pfam" id="PF00717"/>
    </source>
</evidence>
<evidence type="ECO:0000313" key="6">
    <source>
        <dbReference type="Proteomes" id="UP001240697"/>
    </source>
</evidence>
<feature type="domain" description="Peptidase S24/S26A/S26B/S26C" evidence="4">
    <location>
        <begin position="119"/>
        <end position="228"/>
    </location>
</feature>
<name>A0ABY8SW32_9BURK</name>
<dbReference type="SUPFAM" id="SSF47413">
    <property type="entry name" value="lambda repressor-like DNA-binding domains"/>
    <property type="match status" value="1"/>
</dbReference>
<proteinExistence type="predicted"/>
<organism evidence="5 6">
    <name type="scientific">Comamonas resistens</name>
    <dbReference type="NCBI Taxonomy" id="3046670"/>
    <lineage>
        <taxon>Bacteria</taxon>
        <taxon>Pseudomonadati</taxon>
        <taxon>Pseudomonadota</taxon>
        <taxon>Betaproteobacteria</taxon>
        <taxon>Burkholderiales</taxon>
        <taxon>Comamonadaceae</taxon>
        <taxon>Comamonas</taxon>
    </lineage>
</organism>